<dbReference type="SUPFAM" id="SSF56399">
    <property type="entry name" value="ADP-ribosylation"/>
    <property type="match status" value="1"/>
</dbReference>
<keyword evidence="6" id="KW-0521">NADP</keyword>
<dbReference type="Pfam" id="PF01129">
    <property type="entry name" value="ART"/>
    <property type="match status" value="1"/>
</dbReference>
<dbReference type="GO" id="GO:0016779">
    <property type="term" value="F:nucleotidyltransferase activity"/>
    <property type="evidence" value="ECO:0007669"/>
    <property type="project" value="UniProtKB-KW"/>
</dbReference>
<evidence type="ECO:0000313" key="7">
    <source>
        <dbReference type="EMBL" id="CAF1097744.1"/>
    </source>
</evidence>
<comment type="catalytic activity">
    <reaction evidence="5 6">
        <text>L-arginyl-[protein] + NAD(+) = N(omega)-(ADP-D-ribosyl)-L-arginyl-[protein] + nicotinamide + H(+)</text>
        <dbReference type="Rhea" id="RHEA:19149"/>
        <dbReference type="Rhea" id="RHEA-COMP:10532"/>
        <dbReference type="Rhea" id="RHEA-COMP:15087"/>
        <dbReference type="ChEBI" id="CHEBI:15378"/>
        <dbReference type="ChEBI" id="CHEBI:17154"/>
        <dbReference type="ChEBI" id="CHEBI:29965"/>
        <dbReference type="ChEBI" id="CHEBI:57540"/>
        <dbReference type="ChEBI" id="CHEBI:142554"/>
        <dbReference type="EC" id="2.4.2.31"/>
    </reaction>
</comment>
<dbReference type="InterPro" id="IPR000768">
    <property type="entry name" value="ART"/>
</dbReference>
<evidence type="ECO:0000256" key="5">
    <source>
        <dbReference type="ARBA" id="ARBA00047597"/>
    </source>
</evidence>
<dbReference type="EMBL" id="CAJNOK010009764">
    <property type="protein sequence ID" value="CAF1097744.1"/>
    <property type="molecule type" value="Genomic_DNA"/>
</dbReference>
<comment type="similarity">
    <text evidence="1 6">Belongs to the Arg-specific ADP-ribosyltransferase family.</text>
</comment>
<keyword evidence="2 6" id="KW-0328">Glycosyltransferase</keyword>
<evidence type="ECO:0000256" key="2">
    <source>
        <dbReference type="ARBA" id="ARBA00022676"/>
    </source>
</evidence>
<gene>
    <name evidence="7" type="ORF">OVA965_LOCUS19137</name>
    <name evidence="8" type="ORF">TMI583_LOCUS19150</name>
</gene>
<evidence type="ECO:0000313" key="8">
    <source>
        <dbReference type="EMBL" id="CAF3859192.1"/>
    </source>
</evidence>
<evidence type="ECO:0000256" key="6">
    <source>
        <dbReference type="RuleBase" id="RU361228"/>
    </source>
</evidence>
<organism evidence="7 9">
    <name type="scientific">Didymodactylos carnosus</name>
    <dbReference type="NCBI Taxonomy" id="1234261"/>
    <lineage>
        <taxon>Eukaryota</taxon>
        <taxon>Metazoa</taxon>
        <taxon>Spiralia</taxon>
        <taxon>Gnathifera</taxon>
        <taxon>Rotifera</taxon>
        <taxon>Eurotatoria</taxon>
        <taxon>Bdelloidea</taxon>
        <taxon>Philodinida</taxon>
        <taxon>Philodinidae</taxon>
        <taxon>Didymodactylos</taxon>
    </lineage>
</organism>
<keyword evidence="3 6" id="KW-0808">Transferase</keyword>
<dbReference type="Gene3D" id="3.90.176.10">
    <property type="entry name" value="Toxin ADP-ribosyltransferase, Chain A, domain 1"/>
    <property type="match status" value="1"/>
</dbReference>
<evidence type="ECO:0000313" key="9">
    <source>
        <dbReference type="Proteomes" id="UP000677228"/>
    </source>
</evidence>
<accession>A0A8S2EB41</accession>
<evidence type="ECO:0000256" key="4">
    <source>
        <dbReference type="ARBA" id="ARBA00022695"/>
    </source>
</evidence>
<comment type="caution">
    <text evidence="7">The sequence shown here is derived from an EMBL/GenBank/DDBJ whole genome shotgun (WGS) entry which is preliminary data.</text>
</comment>
<dbReference type="EMBL" id="CAJOBA010009782">
    <property type="protein sequence ID" value="CAF3859192.1"/>
    <property type="molecule type" value="Genomic_DNA"/>
</dbReference>
<name>A0A8S2EB41_9BILA</name>
<keyword evidence="4" id="KW-0548">Nucleotidyltransferase</keyword>
<sequence length="287" mass="32539">MAYAIDSTNSRYTDVRDEPVEKLLTPISGHQDQPSVSLEEAVQPIAHLFNGLKDYVLVAKHNCKNPAEGLSQDESGAIHLYTMEFDPGPSLYEILNKRLRAENRENLKPWFLFLKLFLSALEKLPSATQTVYRGIKGVDQSDKYINSEKFVWWGVSSCTLNIEPLQSEKFLGKFGQRTLFSIDSKNSKSIIAHSYYKNLENEMILMPGTYLEVVGKIDAHNGLHIIQLKEIVEPPMKFVKPAHKEKNSAPGLYFDDFSFSPSYLMQVAIVKTYEDQTTFLPVLPKSA</sequence>
<evidence type="ECO:0000256" key="3">
    <source>
        <dbReference type="ARBA" id="ARBA00022679"/>
    </source>
</evidence>
<dbReference type="AlphaFoldDB" id="A0A8S2EB41"/>
<proteinExistence type="inferred from homology"/>
<dbReference type="GO" id="GO:0106274">
    <property type="term" value="F:NAD+-protein-arginine ADP-ribosyltransferase activity"/>
    <property type="evidence" value="ECO:0007669"/>
    <property type="project" value="UniProtKB-EC"/>
</dbReference>
<dbReference type="Proteomes" id="UP000682733">
    <property type="component" value="Unassembled WGS sequence"/>
</dbReference>
<dbReference type="EC" id="2.4.2.31" evidence="6"/>
<keyword evidence="6" id="KW-0520">NAD</keyword>
<reference evidence="7" key="1">
    <citation type="submission" date="2021-02" db="EMBL/GenBank/DDBJ databases">
        <authorList>
            <person name="Nowell W R."/>
        </authorList>
    </citation>
    <scope>NUCLEOTIDE SEQUENCE</scope>
</reference>
<dbReference type="Proteomes" id="UP000677228">
    <property type="component" value="Unassembled WGS sequence"/>
</dbReference>
<evidence type="ECO:0000256" key="1">
    <source>
        <dbReference type="ARBA" id="ARBA00009558"/>
    </source>
</evidence>
<protein>
    <recommendedName>
        <fullName evidence="6">NAD(P)(+)--arginine ADP-ribosyltransferase</fullName>
        <ecNumber evidence="6">2.4.2.31</ecNumber>
    </recommendedName>
    <alternativeName>
        <fullName evidence="6">Mono(ADP-ribosyl)transferase</fullName>
    </alternativeName>
</protein>